<dbReference type="InterPro" id="IPR001623">
    <property type="entry name" value="DnaJ_domain"/>
</dbReference>
<name>A0AAD8A0U5_DIPPU</name>
<feature type="domain" description="J" evidence="1">
    <location>
        <begin position="3"/>
        <end position="69"/>
    </location>
</feature>
<dbReference type="AlphaFoldDB" id="A0AAD8A0U5"/>
<organism evidence="2 3">
    <name type="scientific">Diploptera punctata</name>
    <name type="common">Pacific beetle cockroach</name>
    <dbReference type="NCBI Taxonomy" id="6984"/>
    <lineage>
        <taxon>Eukaryota</taxon>
        <taxon>Metazoa</taxon>
        <taxon>Ecdysozoa</taxon>
        <taxon>Arthropoda</taxon>
        <taxon>Hexapoda</taxon>
        <taxon>Insecta</taxon>
        <taxon>Pterygota</taxon>
        <taxon>Neoptera</taxon>
        <taxon>Polyneoptera</taxon>
        <taxon>Dictyoptera</taxon>
        <taxon>Blattodea</taxon>
        <taxon>Blaberoidea</taxon>
        <taxon>Blaberidae</taxon>
        <taxon>Diplopterinae</taxon>
        <taxon>Diploptera</taxon>
    </lineage>
</organism>
<dbReference type="GO" id="GO:0051087">
    <property type="term" value="F:protein-folding chaperone binding"/>
    <property type="evidence" value="ECO:0007669"/>
    <property type="project" value="TreeGrafter"/>
</dbReference>
<dbReference type="InterPro" id="IPR018253">
    <property type="entry name" value="DnaJ_domain_CS"/>
</dbReference>
<dbReference type="SMART" id="SM00271">
    <property type="entry name" value="DnaJ"/>
    <property type="match status" value="1"/>
</dbReference>
<dbReference type="SUPFAM" id="SSF46565">
    <property type="entry name" value="Chaperone J-domain"/>
    <property type="match status" value="1"/>
</dbReference>
<dbReference type="InterPro" id="IPR036869">
    <property type="entry name" value="J_dom_sf"/>
</dbReference>
<keyword evidence="3" id="KW-1185">Reference proteome</keyword>
<evidence type="ECO:0000313" key="2">
    <source>
        <dbReference type="EMBL" id="KAJ9590434.1"/>
    </source>
</evidence>
<dbReference type="PRINTS" id="PR00625">
    <property type="entry name" value="JDOMAIN"/>
</dbReference>
<dbReference type="PROSITE" id="PS00636">
    <property type="entry name" value="DNAJ_1"/>
    <property type="match status" value="1"/>
</dbReference>
<reference evidence="2" key="2">
    <citation type="submission" date="2023-05" db="EMBL/GenBank/DDBJ databases">
        <authorList>
            <person name="Fouks B."/>
        </authorList>
    </citation>
    <scope>NUCLEOTIDE SEQUENCE</scope>
    <source>
        <strain evidence="2">Stay&amp;Tobe</strain>
        <tissue evidence="2">Testes</tissue>
    </source>
</reference>
<dbReference type="Gene3D" id="1.10.287.110">
    <property type="entry name" value="DnaJ domain"/>
    <property type="match status" value="1"/>
</dbReference>
<dbReference type="PROSITE" id="PS50076">
    <property type="entry name" value="DNAJ_2"/>
    <property type="match status" value="1"/>
</dbReference>
<reference evidence="2" key="1">
    <citation type="journal article" date="2023" name="IScience">
        <title>Live-bearing cockroach genome reveals convergent evolutionary mechanisms linked to viviparity in insects and beyond.</title>
        <authorList>
            <person name="Fouks B."/>
            <person name="Harrison M.C."/>
            <person name="Mikhailova A.A."/>
            <person name="Marchal E."/>
            <person name="English S."/>
            <person name="Carruthers M."/>
            <person name="Jennings E.C."/>
            <person name="Chiamaka E.L."/>
            <person name="Frigard R.A."/>
            <person name="Pippel M."/>
            <person name="Attardo G.M."/>
            <person name="Benoit J.B."/>
            <person name="Bornberg-Bauer E."/>
            <person name="Tobe S.S."/>
        </authorList>
    </citation>
    <scope>NUCLEOTIDE SEQUENCE</scope>
    <source>
        <strain evidence="2">Stay&amp;Tobe</strain>
    </source>
</reference>
<dbReference type="CDD" id="cd06257">
    <property type="entry name" value="DnaJ"/>
    <property type="match status" value="1"/>
</dbReference>
<dbReference type="GO" id="GO:0005634">
    <property type="term" value="C:nucleus"/>
    <property type="evidence" value="ECO:0007669"/>
    <property type="project" value="TreeGrafter"/>
</dbReference>
<comment type="caution">
    <text evidence="2">The sequence shown here is derived from an EMBL/GenBank/DDBJ whole genome shotgun (WGS) entry which is preliminary data.</text>
</comment>
<sequence>MVDYYGILEVSRNASNPEIKKAYRRLALKWHPDKNPDNLDEANKKFKEISEAYEVLSDDSKRRVYDARLHQRSSPHNTRVPRNFNFRGFFETPFHRFFVVKLETANTIRPKEKYVILIVSERQTFIIISNILIFSTFVTTQCSNIRTHLEKKMFLA</sequence>
<dbReference type="GO" id="GO:0051082">
    <property type="term" value="F:unfolded protein binding"/>
    <property type="evidence" value="ECO:0007669"/>
    <property type="project" value="TreeGrafter"/>
</dbReference>
<dbReference type="EMBL" id="JASPKZ010004216">
    <property type="protein sequence ID" value="KAJ9590434.1"/>
    <property type="molecule type" value="Genomic_DNA"/>
</dbReference>
<dbReference type="PANTHER" id="PTHR43948">
    <property type="entry name" value="DNAJ HOMOLOG SUBFAMILY B"/>
    <property type="match status" value="1"/>
</dbReference>
<accession>A0AAD8A0U5</accession>
<proteinExistence type="predicted"/>
<evidence type="ECO:0000259" key="1">
    <source>
        <dbReference type="PROSITE" id="PS50076"/>
    </source>
</evidence>
<dbReference type="PANTHER" id="PTHR43948:SF10">
    <property type="entry name" value="MRJ, ISOFORM E"/>
    <property type="match status" value="1"/>
</dbReference>
<feature type="non-terminal residue" evidence="2">
    <location>
        <position position="1"/>
    </location>
</feature>
<dbReference type="Pfam" id="PF00226">
    <property type="entry name" value="DnaJ"/>
    <property type="match status" value="1"/>
</dbReference>
<dbReference type="GO" id="GO:0005737">
    <property type="term" value="C:cytoplasm"/>
    <property type="evidence" value="ECO:0007669"/>
    <property type="project" value="TreeGrafter"/>
</dbReference>
<protein>
    <recommendedName>
        <fullName evidence="1">J domain-containing protein</fullName>
    </recommendedName>
</protein>
<dbReference type="Proteomes" id="UP001233999">
    <property type="component" value="Unassembled WGS sequence"/>
</dbReference>
<gene>
    <name evidence="2" type="ORF">L9F63_016521</name>
</gene>
<evidence type="ECO:0000313" key="3">
    <source>
        <dbReference type="Proteomes" id="UP001233999"/>
    </source>
</evidence>
<dbReference type="GO" id="GO:0044183">
    <property type="term" value="F:protein folding chaperone"/>
    <property type="evidence" value="ECO:0007669"/>
    <property type="project" value="TreeGrafter"/>
</dbReference>